<keyword evidence="7" id="KW-1185">Reference proteome</keyword>
<feature type="transmembrane region" description="Helical" evidence="5">
    <location>
        <begin position="320"/>
        <end position="342"/>
    </location>
</feature>
<feature type="transmembrane region" description="Helical" evidence="5">
    <location>
        <begin position="193"/>
        <end position="211"/>
    </location>
</feature>
<dbReference type="PANTHER" id="PTHR47547">
    <property type="match status" value="1"/>
</dbReference>
<feature type="transmembrane region" description="Helical" evidence="5">
    <location>
        <begin position="282"/>
        <end position="299"/>
    </location>
</feature>
<dbReference type="PANTHER" id="PTHR47547:SF1">
    <property type="entry name" value="ASPARTATE-PROTON SYMPORTER"/>
    <property type="match status" value="1"/>
</dbReference>
<feature type="transmembrane region" description="Helical" evidence="5">
    <location>
        <begin position="348"/>
        <end position="366"/>
    </location>
</feature>
<sequence>MLLNYWSVNIFGKANTFITIFKFIVPALVIIFLLMHLDVSNFSVGGAEPGGIHGIFSAVAAGGIVFTFQGFRQPIEFAGESRRPQRDVPLAIILAVFVGLVIYLLLQFAFVGAAPGGMLQSGGWASIEFDSPFAGLVATLGLGWLVNLILIDAVISPTGTGNIYFSANARSIYAWSKNGFFYSLFHKINPKTGVPRPALILTFILSILWMLPAKFQVWEGLVTASTSATVLTYCVGPVSIMSLRKTNPDLNRPFKLRWIHLISPLAFIAATLVIYWSGWDVVSMLVGVLFASLVLYFAFADKRISRQQLKMDIRSSLWLFGYYIFVAVMSLLGSFGPLKIIAAPWDTILTSLGILIFYYWGVATALPEARITDDDE</sequence>
<keyword evidence="4 5" id="KW-0472">Membrane</keyword>
<keyword evidence="2 5" id="KW-0812">Transmembrane</keyword>
<dbReference type="AlphaFoldDB" id="A0A4R2NFR1"/>
<protein>
    <submittedName>
        <fullName evidence="6">Amino acid permease-like protein</fullName>
    </submittedName>
</protein>
<evidence type="ECO:0000313" key="7">
    <source>
        <dbReference type="Proteomes" id="UP000295416"/>
    </source>
</evidence>
<proteinExistence type="predicted"/>
<evidence type="ECO:0000256" key="4">
    <source>
        <dbReference type="ARBA" id="ARBA00023136"/>
    </source>
</evidence>
<dbReference type="RefSeq" id="WP_165887030.1">
    <property type="nucleotide sequence ID" value="NZ_SLXK01000056.1"/>
</dbReference>
<accession>A0A4R2NFR1</accession>
<feature type="transmembrane region" description="Helical" evidence="5">
    <location>
        <begin position="20"/>
        <end position="39"/>
    </location>
</feature>
<dbReference type="PIRSF" id="PIRSF006060">
    <property type="entry name" value="AA_transporter"/>
    <property type="match status" value="1"/>
</dbReference>
<feature type="transmembrane region" description="Helical" evidence="5">
    <location>
        <begin position="51"/>
        <end position="68"/>
    </location>
</feature>
<feature type="transmembrane region" description="Helical" evidence="5">
    <location>
        <begin position="133"/>
        <end position="155"/>
    </location>
</feature>
<dbReference type="GO" id="GO:0022857">
    <property type="term" value="F:transmembrane transporter activity"/>
    <property type="evidence" value="ECO:0007669"/>
    <property type="project" value="InterPro"/>
</dbReference>
<dbReference type="Proteomes" id="UP000295416">
    <property type="component" value="Unassembled WGS sequence"/>
</dbReference>
<feature type="transmembrane region" description="Helical" evidence="5">
    <location>
        <begin position="217"/>
        <end position="238"/>
    </location>
</feature>
<feature type="transmembrane region" description="Helical" evidence="5">
    <location>
        <begin position="258"/>
        <end position="276"/>
    </location>
</feature>
<dbReference type="InterPro" id="IPR052962">
    <property type="entry name" value="AA_Transporter_AGT"/>
</dbReference>
<evidence type="ECO:0000256" key="2">
    <source>
        <dbReference type="ARBA" id="ARBA00022692"/>
    </source>
</evidence>
<gene>
    <name evidence="6" type="ORF">EV207_1561</name>
</gene>
<comment type="subcellular location">
    <subcellularLocation>
        <location evidence="1">Membrane</location>
        <topology evidence="1">Multi-pass membrane protein</topology>
    </subcellularLocation>
</comment>
<organism evidence="6 7">
    <name type="scientific">Scopulibacillus darangshiensis</name>
    <dbReference type="NCBI Taxonomy" id="442528"/>
    <lineage>
        <taxon>Bacteria</taxon>
        <taxon>Bacillati</taxon>
        <taxon>Bacillota</taxon>
        <taxon>Bacilli</taxon>
        <taxon>Bacillales</taxon>
        <taxon>Sporolactobacillaceae</taxon>
        <taxon>Scopulibacillus</taxon>
    </lineage>
</organism>
<name>A0A4R2NFR1_9BACL</name>
<dbReference type="InterPro" id="IPR002293">
    <property type="entry name" value="AA/rel_permease1"/>
</dbReference>
<dbReference type="Pfam" id="PF13520">
    <property type="entry name" value="AA_permease_2"/>
    <property type="match status" value="1"/>
</dbReference>
<keyword evidence="3 5" id="KW-1133">Transmembrane helix</keyword>
<evidence type="ECO:0000256" key="5">
    <source>
        <dbReference type="SAM" id="Phobius"/>
    </source>
</evidence>
<evidence type="ECO:0000256" key="3">
    <source>
        <dbReference type="ARBA" id="ARBA00022989"/>
    </source>
</evidence>
<evidence type="ECO:0000256" key="1">
    <source>
        <dbReference type="ARBA" id="ARBA00004141"/>
    </source>
</evidence>
<comment type="caution">
    <text evidence="6">The sequence shown here is derived from an EMBL/GenBank/DDBJ whole genome shotgun (WGS) entry which is preliminary data.</text>
</comment>
<dbReference type="Gene3D" id="1.20.1740.10">
    <property type="entry name" value="Amino acid/polyamine transporter I"/>
    <property type="match status" value="1"/>
</dbReference>
<feature type="transmembrane region" description="Helical" evidence="5">
    <location>
        <begin position="88"/>
        <end position="113"/>
    </location>
</feature>
<dbReference type="EMBL" id="SLXK01000056">
    <property type="protein sequence ID" value="TCP19965.1"/>
    <property type="molecule type" value="Genomic_DNA"/>
</dbReference>
<evidence type="ECO:0000313" key="6">
    <source>
        <dbReference type="EMBL" id="TCP19965.1"/>
    </source>
</evidence>
<dbReference type="GO" id="GO:0016020">
    <property type="term" value="C:membrane"/>
    <property type="evidence" value="ECO:0007669"/>
    <property type="project" value="UniProtKB-SubCell"/>
</dbReference>
<reference evidence="6 7" key="1">
    <citation type="submission" date="2019-03" db="EMBL/GenBank/DDBJ databases">
        <title>Genomic Encyclopedia of Type Strains, Phase IV (KMG-IV): sequencing the most valuable type-strain genomes for metagenomic binning, comparative biology and taxonomic classification.</title>
        <authorList>
            <person name="Goeker M."/>
        </authorList>
    </citation>
    <scope>NUCLEOTIDE SEQUENCE [LARGE SCALE GENOMIC DNA]</scope>
    <source>
        <strain evidence="6 7">DSM 19377</strain>
    </source>
</reference>